<evidence type="ECO:0000256" key="1">
    <source>
        <dbReference type="SAM" id="MobiDB-lite"/>
    </source>
</evidence>
<keyword evidence="3" id="KW-1185">Reference proteome</keyword>
<name>A0A137PHY8_CONC2</name>
<accession>A0A137PHY8</accession>
<reference evidence="2 3" key="1">
    <citation type="journal article" date="2015" name="Genome Biol. Evol.">
        <title>Phylogenomic analyses indicate that early fungi evolved digesting cell walls of algal ancestors of land plants.</title>
        <authorList>
            <person name="Chang Y."/>
            <person name="Wang S."/>
            <person name="Sekimoto S."/>
            <person name="Aerts A.L."/>
            <person name="Choi C."/>
            <person name="Clum A."/>
            <person name="LaButti K.M."/>
            <person name="Lindquist E.A."/>
            <person name="Yee Ngan C."/>
            <person name="Ohm R.A."/>
            <person name="Salamov A.A."/>
            <person name="Grigoriev I.V."/>
            <person name="Spatafora J.W."/>
            <person name="Berbee M.L."/>
        </authorList>
    </citation>
    <scope>NUCLEOTIDE SEQUENCE [LARGE SCALE GENOMIC DNA]</scope>
    <source>
        <strain evidence="2 3">NRRL 28638</strain>
    </source>
</reference>
<proteinExistence type="predicted"/>
<feature type="compositionally biased region" description="Polar residues" evidence="1">
    <location>
        <begin position="162"/>
        <end position="172"/>
    </location>
</feature>
<organism evidence="2 3">
    <name type="scientific">Conidiobolus coronatus (strain ATCC 28846 / CBS 209.66 / NRRL 28638)</name>
    <name type="common">Delacroixia coronata</name>
    <dbReference type="NCBI Taxonomy" id="796925"/>
    <lineage>
        <taxon>Eukaryota</taxon>
        <taxon>Fungi</taxon>
        <taxon>Fungi incertae sedis</taxon>
        <taxon>Zoopagomycota</taxon>
        <taxon>Entomophthoromycotina</taxon>
        <taxon>Entomophthoromycetes</taxon>
        <taxon>Entomophthorales</taxon>
        <taxon>Ancylistaceae</taxon>
        <taxon>Conidiobolus</taxon>
    </lineage>
</organism>
<dbReference type="EMBL" id="KQ964422">
    <property type="protein sequence ID" value="KXN74585.1"/>
    <property type="molecule type" value="Genomic_DNA"/>
</dbReference>
<feature type="region of interest" description="Disordered" evidence="1">
    <location>
        <begin position="135"/>
        <end position="180"/>
    </location>
</feature>
<evidence type="ECO:0000313" key="2">
    <source>
        <dbReference type="EMBL" id="KXN74585.1"/>
    </source>
</evidence>
<gene>
    <name evidence="2" type="ORF">CONCODRAFT_144479</name>
</gene>
<dbReference type="AlphaFoldDB" id="A0A137PHY8"/>
<sequence length="180" mass="20586">MTSYYYQDTNINQPGSPRITRESIFSPTPEPSHLAQTLSNEVNLDLGTFDLPIMSNHAQKYEEETNDILPQDIQLDHFDKVIETSNQFEEHNEDAELFSDISEGIDAELDDEFLEKIYQDIDKDDQEWLTQTSPQAALGSKDIDPLDWLNSRHEDSPVNLPNLKQNQKQLPNRGNGPGKL</sequence>
<protein>
    <submittedName>
        <fullName evidence="2">Uncharacterized protein</fullName>
    </submittedName>
</protein>
<evidence type="ECO:0000313" key="3">
    <source>
        <dbReference type="Proteomes" id="UP000070444"/>
    </source>
</evidence>
<dbReference type="Proteomes" id="UP000070444">
    <property type="component" value="Unassembled WGS sequence"/>
</dbReference>